<dbReference type="PANTHER" id="PTHR16943:SF8">
    <property type="entry name" value="2-METHYLCITRATE DEHYDRATASE"/>
    <property type="match status" value="1"/>
</dbReference>
<protein>
    <submittedName>
        <fullName evidence="4">2-methylcitrate dehydratase PrpD</fullName>
    </submittedName>
</protein>
<reference evidence="4 5" key="1">
    <citation type="submission" date="2019-02" db="EMBL/GenBank/DDBJ databases">
        <title>Genomic Encyclopedia of Type Strains, Phase IV (KMG-IV): sequencing the most valuable type-strain genomes for metagenomic binning, comparative biology and taxonomic classification.</title>
        <authorList>
            <person name="Goeker M."/>
        </authorList>
    </citation>
    <scope>NUCLEOTIDE SEQUENCE [LARGE SCALE GENOMIC DNA]</scope>
    <source>
        <strain evidence="4 5">K24</strain>
    </source>
</reference>
<comment type="similarity">
    <text evidence="1">Belongs to the PrpD family.</text>
</comment>
<comment type="caution">
    <text evidence="4">The sequence shown here is derived from an EMBL/GenBank/DDBJ whole genome shotgun (WGS) entry which is preliminary data.</text>
</comment>
<gene>
    <name evidence="4" type="ORF">EV675_2696</name>
</gene>
<dbReference type="PANTHER" id="PTHR16943">
    <property type="entry name" value="2-METHYLCITRATE DEHYDRATASE-RELATED"/>
    <property type="match status" value="1"/>
</dbReference>
<evidence type="ECO:0000313" key="4">
    <source>
        <dbReference type="EMBL" id="RZS86648.1"/>
    </source>
</evidence>
<dbReference type="Gene3D" id="3.30.1330.120">
    <property type="entry name" value="2-methylcitrate dehydratase PrpD"/>
    <property type="match status" value="1"/>
</dbReference>
<dbReference type="InterPro" id="IPR045337">
    <property type="entry name" value="MmgE_PrpD_C"/>
</dbReference>
<dbReference type="InterPro" id="IPR036148">
    <property type="entry name" value="MmgE/PrpD_sf"/>
</dbReference>
<proteinExistence type="inferred from homology"/>
<dbReference type="InterPro" id="IPR042183">
    <property type="entry name" value="MmgE/PrpD_sf_1"/>
</dbReference>
<feature type="domain" description="MmgE/PrpD C-terminal" evidence="3">
    <location>
        <begin position="269"/>
        <end position="424"/>
    </location>
</feature>
<evidence type="ECO:0000313" key="5">
    <source>
        <dbReference type="Proteomes" id="UP000292445"/>
    </source>
</evidence>
<evidence type="ECO:0000259" key="2">
    <source>
        <dbReference type="Pfam" id="PF03972"/>
    </source>
</evidence>
<dbReference type="OrthoDB" id="8627321at2"/>
<dbReference type="EMBL" id="SGXC01000001">
    <property type="protein sequence ID" value="RZS86648.1"/>
    <property type="molecule type" value="Genomic_DNA"/>
</dbReference>
<feature type="domain" description="MmgE/PrpD N-terminal" evidence="2">
    <location>
        <begin position="5"/>
        <end position="247"/>
    </location>
</feature>
<evidence type="ECO:0000259" key="3">
    <source>
        <dbReference type="Pfam" id="PF19305"/>
    </source>
</evidence>
<sequence>MITRTVASWVAGLAPSMVPEDVRMTLRLLGLDTFGAALAGADLPWTRAIRDWAVAGGAAGADGATVWGTRRRLRAADAALVNGAAAHAYELDDFHNAKLHLGAVMLPTVFAVGEARGASMQRMEVALAAGYEVAIRSSLALVPAHARLRGWHLTAVCGPLGAAAAAAVILGLDAERTAWALGLAGTQSGGLYAFSVDGTDSKRFHPGRAAHAGVMSAEMAGLGLTGPASLYEAEDGGWLRAFSDCPEPAQLTLALGDRWHARETNFKPYGCCGSVHPHVDAALALRERWRQGARVRAGMASVVDVQCGYPYVPGTALNAQMSARYALAVALLDGAVLPDQFSPRHLNDPLIVDLANRIDIVRDPDLDARYPREFCGWVEVDTDTGPVRVDVDNPSGGAGNPGRADGIRSKFEALTHPRLGPERAAFIARRFIGFGETPIDEMLSTAAD</sequence>
<dbReference type="Pfam" id="PF03972">
    <property type="entry name" value="MmgE_PrpD_N"/>
    <property type="match status" value="1"/>
</dbReference>
<keyword evidence="5" id="KW-1185">Reference proteome</keyword>
<dbReference type="InterPro" id="IPR005656">
    <property type="entry name" value="MmgE_PrpD"/>
</dbReference>
<dbReference type="GO" id="GO:0016829">
    <property type="term" value="F:lyase activity"/>
    <property type="evidence" value="ECO:0007669"/>
    <property type="project" value="InterPro"/>
</dbReference>
<dbReference type="RefSeq" id="WP_130357724.1">
    <property type="nucleotide sequence ID" value="NZ_SGXC01000001.1"/>
</dbReference>
<dbReference type="SUPFAM" id="SSF103378">
    <property type="entry name" value="2-methylcitrate dehydratase PrpD"/>
    <property type="match status" value="1"/>
</dbReference>
<organism evidence="4 5">
    <name type="scientific">Pigmentiphaga kullae</name>
    <dbReference type="NCBI Taxonomy" id="151784"/>
    <lineage>
        <taxon>Bacteria</taxon>
        <taxon>Pseudomonadati</taxon>
        <taxon>Pseudomonadota</taxon>
        <taxon>Betaproteobacteria</taxon>
        <taxon>Burkholderiales</taxon>
        <taxon>Alcaligenaceae</taxon>
        <taxon>Pigmentiphaga</taxon>
    </lineage>
</organism>
<dbReference type="AlphaFoldDB" id="A0A4Q7NNQ7"/>
<dbReference type="InterPro" id="IPR042188">
    <property type="entry name" value="MmgE/PrpD_sf_2"/>
</dbReference>
<dbReference type="Gene3D" id="1.10.4100.10">
    <property type="entry name" value="2-methylcitrate dehydratase PrpD"/>
    <property type="match status" value="1"/>
</dbReference>
<dbReference type="Pfam" id="PF19305">
    <property type="entry name" value="MmgE_PrpD_C"/>
    <property type="match status" value="1"/>
</dbReference>
<dbReference type="InterPro" id="IPR045336">
    <property type="entry name" value="MmgE_PrpD_N"/>
</dbReference>
<accession>A0A4Q7NNQ7</accession>
<evidence type="ECO:0000256" key="1">
    <source>
        <dbReference type="ARBA" id="ARBA00006174"/>
    </source>
</evidence>
<name>A0A4Q7NNQ7_9BURK</name>
<dbReference type="Proteomes" id="UP000292445">
    <property type="component" value="Unassembled WGS sequence"/>
</dbReference>